<proteinExistence type="predicted"/>
<feature type="active site" description="Proton acceptor" evidence="4">
    <location>
        <position position="125"/>
    </location>
</feature>
<evidence type="ECO:0000256" key="3">
    <source>
        <dbReference type="ARBA" id="ARBA00023027"/>
    </source>
</evidence>
<dbReference type="PROSITE" id="PS50305">
    <property type="entry name" value="SIRTUIN"/>
    <property type="match status" value="1"/>
</dbReference>
<feature type="binding site" evidence="4">
    <location>
        <position position="133"/>
    </location>
    <ligand>
        <name>Zn(2+)</name>
        <dbReference type="ChEBI" id="CHEBI:29105"/>
    </ligand>
</feature>
<dbReference type="SUPFAM" id="SSF52467">
    <property type="entry name" value="DHS-like NAD/FAD-binding domain"/>
    <property type="match status" value="1"/>
</dbReference>
<accession>A0A4Y6Q066</accession>
<dbReference type="OrthoDB" id="9800582at2"/>
<evidence type="ECO:0000256" key="4">
    <source>
        <dbReference type="PROSITE-ProRule" id="PRU00236"/>
    </source>
</evidence>
<gene>
    <name evidence="6" type="ORF">FIV42_25515</name>
</gene>
<organism evidence="6 7">
    <name type="scientific">Persicimonas caeni</name>
    <dbReference type="NCBI Taxonomy" id="2292766"/>
    <lineage>
        <taxon>Bacteria</taxon>
        <taxon>Deltaproteobacteria</taxon>
        <taxon>Bradymonadales</taxon>
        <taxon>Bradymonadaceae</taxon>
        <taxon>Persicimonas</taxon>
    </lineage>
</organism>
<dbReference type="Gene3D" id="3.40.50.1220">
    <property type="entry name" value="TPP-binding domain"/>
    <property type="match status" value="1"/>
</dbReference>
<protein>
    <recommendedName>
        <fullName evidence="1">protein acetyllysine N-acetyltransferase</fullName>
        <ecNumber evidence="1">2.3.1.286</ecNumber>
    </recommendedName>
</protein>
<dbReference type="InterPro" id="IPR003000">
    <property type="entry name" value="Sirtuin"/>
</dbReference>
<feature type="binding site" evidence="4">
    <location>
        <position position="136"/>
    </location>
    <ligand>
        <name>Zn(2+)</name>
        <dbReference type="ChEBI" id="CHEBI:29105"/>
    </ligand>
</feature>
<dbReference type="InterPro" id="IPR050134">
    <property type="entry name" value="NAD-dep_sirtuin_deacylases"/>
</dbReference>
<feature type="binding site" evidence="4">
    <location>
        <position position="155"/>
    </location>
    <ligand>
        <name>Zn(2+)</name>
        <dbReference type="ChEBI" id="CHEBI:29105"/>
    </ligand>
</feature>
<dbReference type="GO" id="GO:0046872">
    <property type="term" value="F:metal ion binding"/>
    <property type="evidence" value="ECO:0007669"/>
    <property type="project" value="UniProtKB-KW"/>
</dbReference>
<dbReference type="Pfam" id="PF02146">
    <property type="entry name" value="SIR2"/>
    <property type="match status" value="1"/>
</dbReference>
<dbReference type="InterPro" id="IPR026590">
    <property type="entry name" value="Ssirtuin_cat_dom"/>
</dbReference>
<dbReference type="GO" id="GO:0017136">
    <property type="term" value="F:histone deacetylase activity, NAD-dependent"/>
    <property type="evidence" value="ECO:0007669"/>
    <property type="project" value="TreeGrafter"/>
</dbReference>
<dbReference type="EMBL" id="CP041186">
    <property type="protein sequence ID" value="QDG53978.1"/>
    <property type="molecule type" value="Genomic_DNA"/>
</dbReference>
<keyword evidence="2" id="KW-0808">Transferase</keyword>
<dbReference type="RefSeq" id="WP_141200428.1">
    <property type="nucleotide sequence ID" value="NZ_CP041186.1"/>
</dbReference>
<dbReference type="GO" id="GO:0070403">
    <property type="term" value="F:NAD+ binding"/>
    <property type="evidence" value="ECO:0007669"/>
    <property type="project" value="InterPro"/>
</dbReference>
<keyword evidence="3" id="KW-0520">NAD</keyword>
<evidence type="ECO:0000256" key="1">
    <source>
        <dbReference type="ARBA" id="ARBA00012928"/>
    </source>
</evidence>
<feature type="domain" description="Deacetylase sirtuin-type" evidence="5">
    <location>
        <begin position="1"/>
        <end position="248"/>
    </location>
</feature>
<dbReference type="AlphaFoldDB" id="A0A4Y6Q066"/>
<dbReference type="PANTHER" id="PTHR11085">
    <property type="entry name" value="NAD-DEPENDENT PROTEIN DEACYLASE SIRTUIN-5, MITOCHONDRIAL-RELATED"/>
    <property type="match status" value="1"/>
</dbReference>
<sequence>MDKRKLKRAAELIDRAGHILVFAGSGLSAESGIPTFRGEDGMYSNPDVLRYAHADALREEPEAALAWFQKMRDMIDDYEPNPGHYALARICAERDCTIATQNVDRLLESAFLREGLTKEGIWHLHGSLFRSRCDVCDEPLEEPPTDYTAAECDECGGIIRPDVTLFGEMLPEAPYLRAQGAAHVADVVLLLGTSGIVYPAATIPGLARSHGAKLIEINPNPTELSEIADVVIRGKTGEVLPEIDRLLA</sequence>
<feature type="binding site" evidence="4">
    <location>
        <position position="152"/>
    </location>
    <ligand>
        <name>Zn(2+)</name>
        <dbReference type="ChEBI" id="CHEBI:29105"/>
    </ligand>
</feature>
<evidence type="ECO:0000256" key="2">
    <source>
        <dbReference type="ARBA" id="ARBA00022679"/>
    </source>
</evidence>
<evidence type="ECO:0000313" key="6">
    <source>
        <dbReference type="EMBL" id="QDG53978.1"/>
    </source>
</evidence>
<accession>A0A5B8YHW5</accession>
<dbReference type="Gene3D" id="3.30.1600.10">
    <property type="entry name" value="SIR2/SIRT2 'Small Domain"/>
    <property type="match status" value="1"/>
</dbReference>
<dbReference type="InterPro" id="IPR029035">
    <property type="entry name" value="DHS-like_NAD/FAD-binding_dom"/>
</dbReference>
<dbReference type="PANTHER" id="PTHR11085:SF10">
    <property type="entry name" value="NAD-DEPENDENT PROTEIN DEACYLASE SIRTUIN-5, MITOCHONDRIAL-RELATED"/>
    <property type="match status" value="1"/>
</dbReference>
<dbReference type="Proteomes" id="UP000315995">
    <property type="component" value="Chromosome"/>
</dbReference>
<keyword evidence="4" id="KW-0479">Metal-binding</keyword>
<evidence type="ECO:0000313" key="7">
    <source>
        <dbReference type="Proteomes" id="UP000315995"/>
    </source>
</evidence>
<reference evidence="6 7" key="1">
    <citation type="submission" date="2019-06" db="EMBL/GenBank/DDBJ databases">
        <title>Persicimonas caeni gen. nov., sp. nov., a predatory bacterium isolated from solar saltern.</title>
        <authorList>
            <person name="Wang S."/>
        </authorList>
    </citation>
    <scope>NUCLEOTIDE SEQUENCE [LARGE SCALE GENOMIC DNA]</scope>
    <source>
        <strain evidence="6 7">YN101</strain>
    </source>
</reference>
<evidence type="ECO:0000259" key="5">
    <source>
        <dbReference type="PROSITE" id="PS50305"/>
    </source>
</evidence>
<dbReference type="InterPro" id="IPR026591">
    <property type="entry name" value="Sirtuin_cat_small_dom_sf"/>
</dbReference>
<name>A0A4Y6Q066_PERCE</name>
<keyword evidence="4" id="KW-0862">Zinc</keyword>
<keyword evidence="7" id="KW-1185">Reference proteome</keyword>
<dbReference type="EC" id="2.3.1.286" evidence="1"/>